<accession>A0A699X2U1</accession>
<reference evidence="1" key="1">
    <citation type="journal article" date="2019" name="Sci. Rep.">
        <title>Draft genome of Tanacetum cinerariifolium, the natural source of mosquito coil.</title>
        <authorList>
            <person name="Yamashiro T."/>
            <person name="Shiraishi A."/>
            <person name="Satake H."/>
            <person name="Nakayama K."/>
        </authorList>
    </citation>
    <scope>NUCLEOTIDE SEQUENCE</scope>
</reference>
<dbReference type="AlphaFoldDB" id="A0A699X2U1"/>
<gene>
    <name evidence="1" type="ORF">Tci_926006</name>
</gene>
<sequence length="88" mass="10173">IEIRGVIDWFKECLEKHMSGEGGNLAAVQWPTKTVTRRAGRMKKKIKTEVSTGEGWQPLLDWRDFAQRNDIELPENIDKFFPPLAKMS</sequence>
<proteinExistence type="predicted"/>
<comment type="caution">
    <text evidence="1">The sequence shown here is derived from an EMBL/GenBank/DDBJ whole genome shotgun (WGS) entry which is preliminary data.</text>
</comment>
<evidence type="ECO:0000313" key="1">
    <source>
        <dbReference type="EMBL" id="GFD54037.1"/>
    </source>
</evidence>
<name>A0A699X2U1_TANCI</name>
<dbReference type="EMBL" id="BKCJ011801667">
    <property type="protein sequence ID" value="GFD54037.1"/>
    <property type="molecule type" value="Genomic_DNA"/>
</dbReference>
<protein>
    <submittedName>
        <fullName evidence="1">Uncharacterized protein</fullName>
    </submittedName>
</protein>
<feature type="non-terminal residue" evidence="1">
    <location>
        <position position="1"/>
    </location>
</feature>
<organism evidence="1">
    <name type="scientific">Tanacetum cinerariifolium</name>
    <name type="common">Dalmatian daisy</name>
    <name type="synonym">Chrysanthemum cinerariifolium</name>
    <dbReference type="NCBI Taxonomy" id="118510"/>
    <lineage>
        <taxon>Eukaryota</taxon>
        <taxon>Viridiplantae</taxon>
        <taxon>Streptophyta</taxon>
        <taxon>Embryophyta</taxon>
        <taxon>Tracheophyta</taxon>
        <taxon>Spermatophyta</taxon>
        <taxon>Magnoliopsida</taxon>
        <taxon>eudicotyledons</taxon>
        <taxon>Gunneridae</taxon>
        <taxon>Pentapetalae</taxon>
        <taxon>asterids</taxon>
        <taxon>campanulids</taxon>
        <taxon>Asterales</taxon>
        <taxon>Asteraceae</taxon>
        <taxon>Asteroideae</taxon>
        <taxon>Anthemideae</taxon>
        <taxon>Anthemidinae</taxon>
        <taxon>Tanacetum</taxon>
    </lineage>
</organism>